<accession>A0A936YUP2</accession>
<keyword evidence="3" id="KW-1185">Reference proteome</keyword>
<name>A0A936YUP2_9HYPH</name>
<evidence type="ECO:0008006" key="4">
    <source>
        <dbReference type="Google" id="ProtNLM"/>
    </source>
</evidence>
<feature type="transmembrane region" description="Helical" evidence="1">
    <location>
        <begin position="396"/>
        <end position="417"/>
    </location>
</feature>
<evidence type="ECO:0000256" key="1">
    <source>
        <dbReference type="SAM" id="Phobius"/>
    </source>
</evidence>
<keyword evidence="1" id="KW-0812">Transmembrane</keyword>
<reference evidence="2" key="1">
    <citation type="submission" date="2021-01" db="EMBL/GenBank/DDBJ databases">
        <title>Rhizobium sp. strain KVB221 16S ribosomal RNA gene Genome sequencing and assembly.</title>
        <authorList>
            <person name="Kang M."/>
        </authorList>
    </citation>
    <scope>NUCLEOTIDE SEQUENCE</scope>
    <source>
        <strain evidence="2">KVB221</strain>
    </source>
</reference>
<dbReference type="AlphaFoldDB" id="A0A936YUP2"/>
<keyword evidence="1" id="KW-0472">Membrane</keyword>
<evidence type="ECO:0000313" key="2">
    <source>
        <dbReference type="EMBL" id="MBL0375019.1"/>
    </source>
</evidence>
<protein>
    <recommendedName>
        <fullName evidence="4">O-antigen/teichoic acid export membrane protein</fullName>
    </recommendedName>
</protein>
<organism evidence="2 3">
    <name type="scientific">Rhizobium setariae</name>
    <dbReference type="NCBI Taxonomy" id="2801340"/>
    <lineage>
        <taxon>Bacteria</taxon>
        <taxon>Pseudomonadati</taxon>
        <taxon>Pseudomonadota</taxon>
        <taxon>Alphaproteobacteria</taxon>
        <taxon>Hyphomicrobiales</taxon>
        <taxon>Rhizobiaceae</taxon>
        <taxon>Rhizobium/Agrobacterium group</taxon>
        <taxon>Rhizobium</taxon>
    </lineage>
</organism>
<dbReference type="EMBL" id="JAEQNC010000018">
    <property type="protein sequence ID" value="MBL0375019.1"/>
    <property type="molecule type" value="Genomic_DNA"/>
</dbReference>
<keyword evidence="1" id="KW-1133">Transmembrane helix</keyword>
<feature type="transmembrane region" description="Helical" evidence="1">
    <location>
        <begin position="338"/>
        <end position="359"/>
    </location>
</feature>
<feature type="transmembrane region" description="Helical" evidence="1">
    <location>
        <begin position="371"/>
        <end position="390"/>
    </location>
</feature>
<feature type="transmembrane region" description="Helical" evidence="1">
    <location>
        <begin position="310"/>
        <end position="332"/>
    </location>
</feature>
<feature type="transmembrane region" description="Helical" evidence="1">
    <location>
        <begin position="153"/>
        <end position="172"/>
    </location>
</feature>
<evidence type="ECO:0000313" key="3">
    <source>
        <dbReference type="Proteomes" id="UP000633219"/>
    </source>
</evidence>
<gene>
    <name evidence="2" type="ORF">JJB09_23675</name>
</gene>
<feature type="transmembrane region" description="Helical" evidence="1">
    <location>
        <begin position="53"/>
        <end position="78"/>
    </location>
</feature>
<proteinExistence type="predicted"/>
<feature type="transmembrane region" description="Helical" evidence="1">
    <location>
        <begin position="127"/>
        <end position="147"/>
    </location>
</feature>
<feature type="transmembrane region" description="Helical" evidence="1">
    <location>
        <begin position="184"/>
        <end position="210"/>
    </location>
</feature>
<sequence length="428" mass="45321">MAQPGPREQGALRRLVNLGLLIGGFGIGQGSIFLAQTWLVATGRTDLLAQFGTHFSFGMLGIIAVESGSLTILSAQIARLLASDGEKAKLWQSYWETTTYRLTIAAVLVAGLLIFRDTVDIAAYSDGYLLAALPALFIWAFNGAGFLDGLQKSGISGITGSIAYVASAIALIASVDRDPMSAGLLTGGALSIGYALTVAAQFGALSAFGWTPRFARPTKTGVRTAFIEETSMLVGLMPGQLYFRIQLTIASVFLGPTATAMLVYAKQIISAASQISGFARRIEFPRMVQAVTANPAIGTKPLVSIQKISFAIAGAMAVAIIAASLVVVSIFDGFVRDTWAFLAVFAVTILTEAVGQSLVQTLFARHRYHPAAVARILAVIAAIAFAWIFVHMAGTYVFILSDIVSHAIVISLSLLWLKRNLPADGRSP</sequence>
<feature type="transmembrane region" description="Helical" evidence="1">
    <location>
        <begin position="98"/>
        <end position="115"/>
    </location>
</feature>
<dbReference type="Proteomes" id="UP000633219">
    <property type="component" value="Unassembled WGS sequence"/>
</dbReference>
<comment type="caution">
    <text evidence="2">The sequence shown here is derived from an EMBL/GenBank/DDBJ whole genome shotgun (WGS) entry which is preliminary data.</text>
</comment>
<feature type="transmembrane region" description="Helical" evidence="1">
    <location>
        <begin position="241"/>
        <end position="265"/>
    </location>
</feature>
<feature type="transmembrane region" description="Helical" evidence="1">
    <location>
        <begin position="20"/>
        <end position="41"/>
    </location>
</feature>
<dbReference type="RefSeq" id="WP_201663571.1">
    <property type="nucleotide sequence ID" value="NZ_JAEQNC010000018.1"/>
</dbReference>